<feature type="region of interest" description="Disordered" evidence="13">
    <location>
        <begin position="381"/>
        <end position="401"/>
    </location>
</feature>
<evidence type="ECO:0000256" key="3">
    <source>
        <dbReference type="ARBA" id="ARBA00013672"/>
    </source>
</evidence>
<dbReference type="Proteomes" id="UP000694569">
    <property type="component" value="Unplaced"/>
</dbReference>
<evidence type="ECO:0000256" key="10">
    <source>
        <dbReference type="ARBA" id="ARBA00030629"/>
    </source>
</evidence>
<dbReference type="PRINTS" id="PR02052">
    <property type="entry name" value="ABRAXAS"/>
</dbReference>
<evidence type="ECO:0000256" key="8">
    <source>
        <dbReference type="ARBA" id="ARBA00023204"/>
    </source>
</evidence>
<feature type="domain" description="MPN" evidence="14">
    <location>
        <begin position="7"/>
        <end position="159"/>
    </location>
</feature>
<keyword evidence="5" id="KW-0227">DNA damage</keyword>
<evidence type="ECO:0000313" key="16">
    <source>
        <dbReference type="Proteomes" id="UP000694569"/>
    </source>
</evidence>
<dbReference type="InterPro" id="IPR023238">
    <property type="entry name" value="FAM175"/>
</dbReference>
<feature type="coiled-coil region" evidence="12">
    <location>
        <begin position="232"/>
        <end position="259"/>
    </location>
</feature>
<dbReference type="PROSITE" id="PS50249">
    <property type="entry name" value="MPN"/>
    <property type="match status" value="1"/>
</dbReference>
<dbReference type="GO" id="GO:0090307">
    <property type="term" value="P:mitotic spindle assembly"/>
    <property type="evidence" value="ECO:0007669"/>
    <property type="project" value="TreeGrafter"/>
</dbReference>
<sequence length="401" mass="45207">MEGESTVALINGFVFGALAFHHFNSPSDTDGFLLGEVKGEAKNSITDSQMDDVEVVYTLDIQKHVPCYHLLSFYSANGALNKTALKEILPGHKKDVIGWYRFRHDTAQVMTYRERLIHKNLQEYLSNPELVFLLLTSSANETNATHRMDYDLHKPQESVFHRIPLVVSNLGMAEQHGYKHVSGSCDSVGFNRAVTTHRAEFFNEDDTLKEVNKINDMYTTLEEELKKTCSNVLESERTVEELLEEVKELKKRIAEKKKEPRQISGRKISDMPRENIFLCQALSRFFPCSALLQSCRLSLNGTQIPHNCSIHHQHLGAVDELTLMIKGEEELPETCTRRPGKRKPLSNEDVANVLKTSKVEVALTTCFGRVVGESSNKLLLKSGTETDDDLTDCSPPRSPAV</sequence>
<accession>A0A8C5M6A5</accession>
<evidence type="ECO:0000256" key="7">
    <source>
        <dbReference type="ARBA" id="ARBA00023054"/>
    </source>
</evidence>
<protein>
    <recommendedName>
        <fullName evidence="3">BRCA1-A complex subunit Abraxas 1</fullName>
    </recommendedName>
    <alternativeName>
        <fullName evidence="11">Coiled-coil domain-containing protein 98</fullName>
    </alternativeName>
    <alternativeName>
        <fullName evidence="10">Protein FAM175A</fullName>
    </alternativeName>
</protein>
<dbReference type="Ensembl" id="ENSLLET00000007660.1">
    <property type="protein sequence ID" value="ENSLLEP00000007357.1"/>
    <property type="gene ID" value="ENSLLEG00000004654.1"/>
</dbReference>
<organism evidence="15 16">
    <name type="scientific">Leptobrachium leishanense</name>
    <name type="common">Leishan spiny toad</name>
    <dbReference type="NCBI Taxonomy" id="445787"/>
    <lineage>
        <taxon>Eukaryota</taxon>
        <taxon>Metazoa</taxon>
        <taxon>Chordata</taxon>
        <taxon>Craniata</taxon>
        <taxon>Vertebrata</taxon>
        <taxon>Euteleostomi</taxon>
        <taxon>Amphibia</taxon>
        <taxon>Batrachia</taxon>
        <taxon>Anura</taxon>
        <taxon>Pelobatoidea</taxon>
        <taxon>Megophryidae</taxon>
        <taxon>Leptobrachium</taxon>
    </lineage>
</organism>
<keyword evidence="6" id="KW-0156">Chromatin regulator</keyword>
<comment type="similarity">
    <text evidence="2">Belongs to the FAM175 family. Abraxas subfamily.</text>
</comment>
<keyword evidence="4" id="KW-0597">Phosphoprotein</keyword>
<dbReference type="GO" id="GO:0006325">
    <property type="term" value="P:chromatin organization"/>
    <property type="evidence" value="ECO:0007669"/>
    <property type="project" value="UniProtKB-KW"/>
</dbReference>
<dbReference type="InterPro" id="IPR037518">
    <property type="entry name" value="MPN"/>
</dbReference>
<reference evidence="15" key="1">
    <citation type="submission" date="2025-08" db="UniProtKB">
        <authorList>
            <consortium name="Ensembl"/>
        </authorList>
    </citation>
    <scope>IDENTIFICATION</scope>
</reference>
<keyword evidence="8" id="KW-0234">DNA repair</keyword>
<keyword evidence="9" id="KW-0539">Nucleus</keyword>
<dbReference type="GO" id="GO:0005634">
    <property type="term" value="C:nucleus"/>
    <property type="evidence" value="ECO:0007669"/>
    <property type="project" value="UniProtKB-SubCell"/>
</dbReference>
<dbReference type="AlphaFoldDB" id="A0A8C5M6A5"/>
<evidence type="ECO:0000259" key="14">
    <source>
        <dbReference type="PROSITE" id="PS50249"/>
    </source>
</evidence>
<dbReference type="PANTHER" id="PTHR31728:SF2">
    <property type="entry name" value="BRCA1-A COMPLEX SUBUNIT ABRAXAS 1"/>
    <property type="match status" value="1"/>
</dbReference>
<evidence type="ECO:0000256" key="13">
    <source>
        <dbReference type="SAM" id="MobiDB-lite"/>
    </source>
</evidence>
<dbReference type="PRINTS" id="PR02051">
    <property type="entry name" value="PROTEINF175"/>
</dbReference>
<dbReference type="GO" id="GO:0008017">
    <property type="term" value="F:microtubule binding"/>
    <property type="evidence" value="ECO:0007669"/>
    <property type="project" value="TreeGrafter"/>
</dbReference>
<dbReference type="PANTHER" id="PTHR31728">
    <property type="entry name" value="ABRAXAS FAMILY MEMBER"/>
    <property type="match status" value="1"/>
</dbReference>
<name>A0A8C5M6A5_9ANUR</name>
<dbReference type="GeneTree" id="ENSGT00530000063424"/>
<evidence type="ECO:0000256" key="5">
    <source>
        <dbReference type="ARBA" id="ARBA00022763"/>
    </source>
</evidence>
<comment type="subcellular location">
    <subcellularLocation>
        <location evidence="1">Nucleus</location>
    </subcellularLocation>
</comment>
<dbReference type="GO" id="GO:0008608">
    <property type="term" value="P:attachment of spindle microtubules to kinetochore"/>
    <property type="evidence" value="ECO:0007669"/>
    <property type="project" value="TreeGrafter"/>
</dbReference>
<evidence type="ECO:0000256" key="6">
    <source>
        <dbReference type="ARBA" id="ARBA00022853"/>
    </source>
</evidence>
<proteinExistence type="inferred from homology"/>
<evidence type="ECO:0000256" key="9">
    <source>
        <dbReference type="ARBA" id="ARBA00023242"/>
    </source>
</evidence>
<evidence type="ECO:0000313" key="15">
    <source>
        <dbReference type="Ensembl" id="ENSLLEP00000007357.1"/>
    </source>
</evidence>
<dbReference type="OrthoDB" id="6358435at2759"/>
<dbReference type="Pfam" id="PF21125">
    <property type="entry name" value="MPN_2A_DUB_like"/>
    <property type="match status" value="1"/>
</dbReference>
<reference evidence="15" key="2">
    <citation type="submission" date="2025-09" db="UniProtKB">
        <authorList>
            <consortium name="Ensembl"/>
        </authorList>
    </citation>
    <scope>IDENTIFICATION</scope>
</reference>
<evidence type="ECO:0000256" key="1">
    <source>
        <dbReference type="ARBA" id="ARBA00004123"/>
    </source>
</evidence>
<dbReference type="GO" id="GO:0070536">
    <property type="term" value="P:protein K63-linked deubiquitination"/>
    <property type="evidence" value="ECO:0007669"/>
    <property type="project" value="TreeGrafter"/>
</dbReference>
<dbReference type="GO" id="GO:0031593">
    <property type="term" value="F:polyubiquitin modification-dependent protein binding"/>
    <property type="evidence" value="ECO:0007669"/>
    <property type="project" value="TreeGrafter"/>
</dbReference>
<evidence type="ECO:0000256" key="4">
    <source>
        <dbReference type="ARBA" id="ARBA00022553"/>
    </source>
</evidence>
<keyword evidence="7 12" id="KW-0175">Coiled coil</keyword>
<keyword evidence="16" id="KW-1185">Reference proteome</keyword>
<dbReference type="InterPro" id="IPR023239">
    <property type="entry name" value="BRISC_Abraxas1"/>
</dbReference>
<dbReference type="GO" id="GO:0006281">
    <property type="term" value="P:DNA repair"/>
    <property type="evidence" value="ECO:0007669"/>
    <property type="project" value="UniProtKB-KW"/>
</dbReference>
<evidence type="ECO:0000256" key="2">
    <source>
        <dbReference type="ARBA" id="ARBA00007890"/>
    </source>
</evidence>
<evidence type="ECO:0000256" key="11">
    <source>
        <dbReference type="ARBA" id="ARBA00030777"/>
    </source>
</evidence>
<gene>
    <name evidence="15" type="primary">ABRAXAS1</name>
</gene>
<evidence type="ECO:0000256" key="12">
    <source>
        <dbReference type="SAM" id="Coils"/>
    </source>
</evidence>